<evidence type="ECO:0000313" key="2">
    <source>
        <dbReference type="Proteomes" id="UP000324222"/>
    </source>
</evidence>
<dbReference type="AlphaFoldDB" id="A0A5B7IDB7"/>
<dbReference type="EMBL" id="VSRR010051365">
    <property type="protein sequence ID" value="MPC79527.1"/>
    <property type="molecule type" value="Genomic_DNA"/>
</dbReference>
<protein>
    <submittedName>
        <fullName evidence="1">Uncharacterized protein</fullName>
    </submittedName>
</protein>
<accession>A0A5B7IDB7</accession>
<comment type="caution">
    <text evidence="1">The sequence shown here is derived from an EMBL/GenBank/DDBJ whole genome shotgun (WGS) entry which is preliminary data.</text>
</comment>
<proteinExistence type="predicted"/>
<keyword evidence="2" id="KW-1185">Reference proteome</keyword>
<reference evidence="1 2" key="1">
    <citation type="submission" date="2019-05" db="EMBL/GenBank/DDBJ databases">
        <title>Another draft genome of Portunus trituberculatus and its Hox gene families provides insights of decapod evolution.</title>
        <authorList>
            <person name="Jeong J.-H."/>
            <person name="Song I."/>
            <person name="Kim S."/>
            <person name="Choi T."/>
            <person name="Kim D."/>
            <person name="Ryu S."/>
            <person name="Kim W."/>
        </authorList>
    </citation>
    <scope>NUCLEOTIDE SEQUENCE [LARGE SCALE GENOMIC DNA]</scope>
    <source>
        <tissue evidence="1">Muscle</tissue>
    </source>
</reference>
<gene>
    <name evidence="1" type="ORF">E2C01_074056</name>
</gene>
<evidence type="ECO:0000313" key="1">
    <source>
        <dbReference type="EMBL" id="MPC79527.1"/>
    </source>
</evidence>
<name>A0A5B7IDB7_PORTR</name>
<dbReference type="Proteomes" id="UP000324222">
    <property type="component" value="Unassembled WGS sequence"/>
</dbReference>
<organism evidence="1 2">
    <name type="scientific">Portunus trituberculatus</name>
    <name type="common">Swimming crab</name>
    <name type="synonym">Neptunus trituberculatus</name>
    <dbReference type="NCBI Taxonomy" id="210409"/>
    <lineage>
        <taxon>Eukaryota</taxon>
        <taxon>Metazoa</taxon>
        <taxon>Ecdysozoa</taxon>
        <taxon>Arthropoda</taxon>
        <taxon>Crustacea</taxon>
        <taxon>Multicrustacea</taxon>
        <taxon>Malacostraca</taxon>
        <taxon>Eumalacostraca</taxon>
        <taxon>Eucarida</taxon>
        <taxon>Decapoda</taxon>
        <taxon>Pleocyemata</taxon>
        <taxon>Brachyura</taxon>
        <taxon>Eubrachyura</taxon>
        <taxon>Portunoidea</taxon>
        <taxon>Portunidae</taxon>
        <taxon>Portuninae</taxon>
        <taxon>Portunus</taxon>
    </lineage>
</organism>
<sequence>MPVVPRITSPSQAEAVTPERLVTRELVV</sequence>